<evidence type="ECO:0000313" key="1">
    <source>
        <dbReference type="EMBL" id="MCZ4553680.1"/>
    </source>
</evidence>
<dbReference type="RefSeq" id="WP_301574367.1">
    <property type="nucleotide sequence ID" value="NZ_JAPWIE010000011.1"/>
</dbReference>
<accession>A0ABT4N323</accession>
<reference evidence="1" key="1">
    <citation type="submission" date="2022-12" db="EMBL/GenBank/DDBJ databases">
        <authorList>
            <person name="Krivoruchko A.V."/>
            <person name="Elkin A."/>
        </authorList>
    </citation>
    <scope>NUCLEOTIDE SEQUENCE</scope>
    <source>
        <strain evidence="1">IEGM 1388</strain>
    </source>
</reference>
<organism evidence="1 2">
    <name type="scientific">Gordonia rubripertincta</name>
    <name type="common">Rhodococcus corallinus</name>
    <dbReference type="NCBI Taxonomy" id="36822"/>
    <lineage>
        <taxon>Bacteria</taxon>
        <taxon>Bacillati</taxon>
        <taxon>Actinomycetota</taxon>
        <taxon>Actinomycetes</taxon>
        <taxon>Mycobacteriales</taxon>
        <taxon>Gordoniaceae</taxon>
        <taxon>Gordonia</taxon>
    </lineage>
</organism>
<name>A0ABT4N323_GORRU</name>
<keyword evidence="2" id="KW-1185">Reference proteome</keyword>
<dbReference type="EMBL" id="JAPWIE010000011">
    <property type="protein sequence ID" value="MCZ4553680.1"/>
    <property type="molecule type" value="Genomic_DNA"/>
</dbReference>
<protein>
    <submittedName>
        <fullName evidence="1">Uncharacterized protein</fullName>
    </submittedName>
</protein>
<proteinExistence type="predicted"/>
<comment type="caution">
    <text evidence="1">The sequence shown here is derived from an EMBL/GenBank/DDBJ whole genome shotgun (WGS) entry which is preliminary data.</text>
</comment>
<evidence type="ECO:0000313" key="2">
    <source>
        <dbReference type="Proteomes" id="UP001067235"/>
    </source>
</evidence>
<dbReference type="Proteomes" id="UP001067235">
    <property type="component" value="Unassembled WGS sequence"/>
</dbReference>
<gene>
    <name evidence="1" type="ORF">O4213_27075</name>
</gene>
<sequence length="121" mass="13172">MSTNTIYTELDALTVAAPNLAAVKLTAVLRDISFQQAMIAQTREWAAALDEAIDRHAQEAAINIGHAEHLAATAAQRKAWHTEAAEHLAEVTRLSEQRIVAARMLIDADANPVEHGPHHPQ</sequence>